<dbReference type="AlphaFoldDB" id="A0A6C0U756"/>
<dbReference type="KEGG" id="kim:G3T16_07780"/>
<keyword evidence="3" id="KW-1185">Reference proteome</keyword>
<dbReference type="RefSeq" id="WP_163494553.1">
    <property type="nucleotide sequence ID" value="NZ_CP048711.1"/>
</dbReference>
<evidence type="ECO:0000256" key="1">
    <source>
        <dbReference type="SAM" id="SignalP"/>
    </source>
</evidence>
<organism evidence="2 3">
    <name type="scientific">Kineobactrum salinum</name>
    <dbReference type="NCBI Taxonomy" id="2708301"/>
    <lineage>
        <taxon>Bacteria</taxon>
        <taxon>Pseudomonadati</taxon>
        <taxon>Pseudomonadota</taxon>
        <taxon>Gammaproteobacteria</taxon>
        <taxon>Cellvibrionales</taxon>
        <taxon>Halieaceae</taxon>
        <taxon>Kineobactrum</taxon>
    </lineage>
</organism>
<name>A0A6C0U756_9GAMM</name>
<sequence length="93" mass="10516">MPRQFPLLALTVTTASAIVQISYAQDSGTPPPRQDRFMEEIIVYGSDKTGLREATPTKNLFGLAKPLTETPRSTDRFRTLQHRGGYLGHRQQW</sequence>
<feature type="chain" id="PRO_5025694418" evidence="1">
    <location>
        <begin position="25"/>
        <end position="93"/>
    </location>
</feature>
<accession>A0A6C0U756</accession>
<evidence type="ECO:0000313" key="2">
    <source>
        <dbReference type="EMBL" id="QIB65314.1"/>
    </source>
</evidence>
<keyword evidence="1" id="KW-0732">Signal</keyword>
<dbReference type="Proteomes" id="UP000477680">
    <property type="component" value="Chromosome"/>
</dbReference>
<reference evidence="2 3" key="1">
    <citation type="submission" date="2020-02" db="EMBL/GenBank/DDBJ databases">
        <title>Genome sequencing for Kineobactrum sp. M2.</title>
        <authorList>
            <person name="Park S.-J."/>
        </authorList>
    </citation>
    <scope>NUCLEOTIDE SEQUENCE [LARGE SCALE GENOMIC DNA]</scope>
    <source>
        <strain evidence="2 3">M2</strain>
    </source>
</reference>
<evidence type="ECO:0000313" key="3">
    <source>
        <dbReference type="Proteomes" id="UP000477680"/>
    </source>
</evidence>
<feature type="signal peptide" evidence="1">
    <location>
        <begin position="1"/>
        <end position="24"/>
    </location>
</feature>
<proteinExistence type="predicted"/>
<protein>
    <submittedName>
        <fullName evidence="2">Uncharacterized protein</fullName>
    </submittedName>
</protein>
<dbReference type="EMBL" id="CP048711">
    <property type="protein sequence ID" value="QIB65314.1"/>
    <property type="molecule type" value="Genomic_DNA"/>
</dbReference>
<gene>
    <name evidence="2" type="ORF">G3T16_07780</name>
</gene>